<dbReference type="InterPro" id="IPR006204">
    <property type="entry name" value="GHMP_kinase_N_dom"/>
</dbReference>
<dbReference type="Gene3D" id="3.30.230.10">
    <property type="match status" value="1"/>
</dbReference>
<evidence type="ECO:0000259" key="6">
    <source>
        <dbReference type="PROSITE" id="PS50175"/>
    </source>
</evidence>
<comment type="caution">
    <text evidence="7">The sequence shown here is derived from an EMBL/GenBank/DDBJ whole genome shotgun (WGS) entry which is preliminary data.</text>
</comment>
<keyword evidence="1" id="KW-0028">Amino-acid biosynthesis</keyword>
<evidence type="ECO:0000256" key="3">
    <source>
        <dbReference type="ARBA" id="ARBA00022741"/>
    </source>
</evidence>
<name>A0A2S9JHA0_9HYPH</name>
<dbReference type="GO" id="GO:0016301">
    <property type="term" value="F:kinase activity"/>
    <property type="evidence" value="ECO:0007669"/>
    <property type="project" value="UniProtKB-KW"/>
</dbReference>
<gene>
    <name evidence="7" type="ORF">C5750_15790</name>
</gene>
<evidence type="ECO:0000256" key="4">
    <source>
        <dbReference type="ARBA" id="ARBA00022777"/>
    </source>
</evidence>
<dbReference type="AlphaFoldDB" id="A0A2S9JHA0"/>
<dbReference type="Gene3D" id="3.30.70.890">
    <property type="entry name" value="GHMP kinase, C-terminal domain"/>
    <property type="match status" value="1"/>
</dbReference>
<accession>A0A2S9JHA0</accession>
<keyword evidence="2" id="KW-0808">Transferase</keyword>
<proteinExistence type="predicted"/>
<dbReference type="EMBL" id="PVBT01000004">
    <property type="protein sequence ID" value="PRD52349.1"/>
    <property type="molecule type" value="Genomic_DNA"/>
</dbReference>
<keyword evidence="5" id="KW-0067">ATP-binding</keyword>
<dbReference type="GO" id="GO:0004190">
    <property type="term" value="F:aspartic-type endopeptidase activity"/>
    <property type="evidence" value="ECO:0007669"/>
    <property type="project" value="InterPro"/>
</dbReference>
<dbReference type="RefSeq" id="WP_105734859.1">
    <property type="nucleotide sequence ID" value="NZ_PVBT01000004.1"/>
</dbReference>
<evidence type="ECO:0000313" key="8">
    <source>
        <dbReference type="Proteomes" id="UP000238563"/>
    </source>
</evidence>
<dbReference type="InterPro" id="IPR013750">
    <property type="entry name" value="GHMP_kinase_C_dom"/>
</dbReference>
<dbReference type="OrthoDB" id="1492801at2"/>
<dbReference type="PROSITE" id="PS50175">
    <property type="entry name" value="ASP_PROT_RETROV"/>
    <property type="match status" value="1"/>
</dbReference>
<dbReference type="GO" id="GO:0005524">
    <property type="term" value="F:ATP binding"/>
    <property type="evidence" value="ECO:0007669"/>
    <property type="project" value="UniProtKB-KW"/>
</dbReference>
<dbReference type="InterPro" id="IPR014721">
    <property type="entry name" value="Ribsml_uS5_D2-typ_fold_subgr"/>
</dbReference>
<reference evidence="7 8" key="1">
    <citation type="submission" date="2018-02" db="EMBL/GenBank/DDBJ databases">
        <title>The draft genome of Phyllobacterium myrsinacearum DSM5892.</title>
        <authorList>
            <person name="Li L."/>
            <person name="Liu L."/>
            <person name="Zhang X."/>
            <person name="Wang T."/>
        </authorList>
    </citation>
    <scope>NUCLEOTIDE SEQUENCE [LARGE SCALE GENOMIC DNA]</scope>
    <source>
        <strain evidence="7 8">DSM 5892</strain>
    </source>
</reference>
<keyword evidence="3" id="KW-0547">Nucleotide-binding</keyword>
<dbReference type="SUPFAM" id="SSF54211">
    <property type="entry name" value="Ribosomal protein S5 domain 2-like"/>
    <property type="match status" value="1"/>
</dbReference>
<dbReference type="PIRSF" id="PIRSF004884">
    <property type="entry name" value="Sugar_kin_arch"/>
    <property type="match status" value="1"/>
</dbReference>
<dbReference type="GO" id="GO:0006508">
    <property type="term" value="P:proteolysis"/>
    <property type="evidence" value="ECO:0007669"/>
    <property type="project" value="InterPro"/>
</dbReference>
<dbReference type="InterPro" id="IPR001995">
    <property type="entry name" value="Peptidase_A2_cat"/>
</dbReference>
<dbReference type="Pfam" id="PF08544">
    <property type="entry name" value="GHMP_kinases_C"/>
    <property type="match status" value="1"/>
</dbReference>
<dbReference type="Proteomes" id="UP000238563">
    <property type="component" value="Unassembled WGS sequence"/>
</dbReference>
<feature type="domain" description="Peptidase A2" evidence="6">
    <location>
        <begin position="154"/>
        <end position="229"/>
    </location>
</feature>
<dbReference type="NCBIfam" id="TIGR00144">
    <property type="entry name" value="beta_RFAP_syn"/>
    <property type="match status" value="1"/>
</dbReference>
<dbReference type="InterPro" id="IPR020568">
    <property type="entry name" value="Ribosomal_Su5_D2-typ_SF"/>
</dbReference>
<dbReference type="PANTHER" id="PTHR20861:SF6">
    <property type="entry name" value="BETA-RIBOFURANOSYLPHENOL 5'-PHOSPHATE SYNTHASE"/>
    <property type="match status" value="1"/>
</dbReference>
<organism evidence="7 8">
    <name type="scientific">Phyllobacterium myrsinacearum</name>
    <dbReference type="NCBI Taxonomy" id="28101"/>
    <lineage>
        <taxon>Bacteria</taxon>
        <taxon>Pseudomonadati</taxon>
        <taxon>Pseudomonadota</taxon>
        <taxon>Alphaproteobacteria</taxon>
        <taxon>Hyphomicrobiales</taxon>
        <taxon>Phyllobacteriaceae</taxon>
        <taxon>Phyllobacterium</taxon>
    </lineage>
</organism>
<evidence type="ECO:0000256" key="2">
    <source>
        <dbReference type="ARBA" id="ARBA00022679"/>
    </source>
</evidence>
<evidence type="ECO:0000313" key="7">
    <source>
        <dbReference type="EMBL" id="PRD52349.1"/>
    </source>
</evidence>
<dbReference type="InterPro" id="IPR004422">
    <property type="entry name" value="RFAP_synthase"/>
</dbReference>
<dbReference type="GO" id="GO:0008652">
    <property type="term" value="P:amino acid biosynthetic process"/>
    <property type="evidence" value="ECO:0007669"/>
    <property type="project" value="UniProtKB-KW"/>
</dbReference>
<dbReference type="PANTHER" id="PTHR20861">
    <property type="entry name" value="HOMOSERINE/4-DIPHOSPHOCYTIDYL-2-C-METHYL-D-ERYTHRITOL KINASE"/>
    <property type="match status" value="1"/>
</dbReference>
<dbReference type="Pfam" id="PF00288">
    <property type="entry name" value="GHMP_kinases_N"/>
    <property type="match status" value="1"/>
</dbReference>
<keyword evidence="8" id="KW-1185">Reference proteome</keyword>
<protein>
    <submittedName>
        <fullName evidence="7">GHMP kinase</fullName>
    </submittedName>
</protein>
<evidence type="ECO:0000256" key="5">
    <source>
        <dbReference type="ARBA" id="ARBA00022840"/>
    </source>
</evidence>
<keyword evidence="4 7" id="KW-0418">Kinase</keyword>
<evidence type="ECO:0000256" key="1">
    <source>
        <dbReference type="ARBA" id="ARBA00022605"/>
    </source>
</evidence>
<sequence length="338" mass="35470">MSESVTIEVPARLHLGFLDIPRSVPEPGQNRFGSIGLPIQDISTVLTVSRAAKDHIEGDERERVAQHVATLSRHLGITAHHRVVVHRTIPRHIGLGSGTQIALAVAAALRTLHAIPLDIVNDAHLLGRGARSGIGIAAFDGGGVIIDAGKATHGAAPTIISRIAFPEEWRIILVFDTSTQGIHGSAEVDAFKALPPFPVTTSAAISRLVLMSAMPGLIEQNLALFGRSIAAIQTEIGNYFAPAQGGIFTSKQVETTIMQLAEAGAVGMGQSSWGPTGFAFAASQAEAERIVETIHSNPHGTAIQIVAGRNAGADITHTALNLARACTMGAVIKKERIP</sequence>
<dbReference type="InterPro" id="IPR036554">
    <property type="entry name" value="GHMP_kinase_C_sf"/>
</dbReference>